<reference evidence="6" key="1">
    <citation type="submission" date="2021-01" db="EMBL/GenBank/DDBJ databases">
        <authorList>
            <person name="Corre E."/>
            <person name="Pelletier E."/>
            <person name="Niang G."/>
            <person name="Scheremetjew M."/>
            <person name="Finn R."/>
            <person name="Kale V."/>
            <person name="Holt S."/>
            <person name="Cochrane G."/>
            <person name="Meng A."/>
            <person name="Brown T."/>
            <person name="Cohen L."/>
        </authorList>
    </citation>
    <scope>NUCLEOTIDE SEQUENCE</scope>
    <source>
        <strain evidence="6">CCMP127</strain>
    </source>
</reference>
<proteinExistence type="predicted"/>
<protein>
    <recommendedName>
        <fullName evidence="7">DUF423 domain-containing protein</fullName>
    </recommendedName>
</protein>
<feature type="transmembrane region" description="Helical" evidence="5">
    <location>
        <begin position="44"/>
        <end position="65"/>
    </location>
</feature>
<keyword evidence="3 5" id="KW-1133">Transmembrane helix</keyword>
<name>A0A7S3PB95_9STRA</name>
<evidence type="ECO:0000256" key="3">
    <source>
        <dbReference type="ARBA" id="ARBA00022989"/>
    </source>
</evidence>
<dbReference type="InterPro" id="IPR006696">
    <property type="entry name" value="DUF423"/>
</dbReference>
<accession>A0A7S3PB95</accession>
<evidence type="ECO:0000313" key="6">
    <source>
        <dbReference type="EMBL" id="CAE0417611.1"/>
    </source>
</evidence>
<dbReference type="PANTHER" id="PTHR43461">
    <property type="entry name" value="TRANSMEMBRANE PROTEIN 256"/>
    <property type="match status" value="1"/>
</dbReference>
<evidence type="ECO:0000256" key="2">
    <source>
        <dbReference type="ARBA" id="ARBA00022692"/>
    </source>
</evidence>
<keyword evidence="4 5" id="KW-0472">Membrane</keyword>
<evidence type="ECO:0000256" key="4">
    <source>
        <dbReference type="ARBA" id="ARBA00023136"/>
    </source>
</evidence>
<evidence type="ECO:0008006" key="7">
    <source>
        <dbReference type="Google" id="ProtNLM"/>
    </source>
</evidence>
<feature type="transmembrane region" description="Helical" evidence="5">
    <location>
        <begin position="107"/>
        <end position="126"/>
    </location>
</feature>
<dbReference type="Pfam" id="PF04241">
    <property type="entry name" value="DUF423"/>
    <property type="match status" value="1"/>
</dbReference>
<organism evidence="6">
    <name type="scientific">Amphora coffeiformis</name>
    <dbReference type="NCBI Taxonomy" id="265554"/>
    <lineage>
        <taxon>Eukaryota</taxon>
        <taxon>Sar</taxon>
        <taxon>Stramenopiles</taxon>
        <taxon>Ochrophyta</taxon>
        <taxon>Bacillariophyta</taxon>
        <taxon>Bacillariophyceae</taxon>
        <taxon>Bacillariophycidae</taxon>
        <taxon>Thalassiophysales</taxon>
        <taxon>Catenulaceae</taxon>
        <taxon>Amphora</taxon>
    </lineage>
</organism>
<evidence type="ECO:0000256" key="1">
    <source>
        <dbReference type="ARBA" id="ARBA00004141"/>
    </source>
</evidence>
<dbReference type="AlphaFoldDB" id="A0A7S3PB95"/>
<sequence>MSGEGKGHYLKQAASILGATGVALGAFGAHGLKSRLMERGMMDSWRTAVLYQLFHATAILGISALCESSSKEDNGRLQRVGQLFALGTTMFSGSIYMLCLEIGPKKLLGPTTPLGGLVMISGWVLLGFC</sequence>
<evidence type="ECO:0000256" key="5">
    <source>
        <dbReference type="SAM" id="Phobius"/>
    </source>
</evidence>
<feature type="transmembrane region" description="Helical" evidence="5">
    <location>
        <begin position="12"/>
        <end position="32"/>
    </location>
</feature>
<keyword evidence="2 5" id="KW-0812">Transmembrane</keyword>
<dbReference type="GO" id="GO:0016020">
    <property type="term" value="C:membrane"/>
    <property type="evidence" value="ECO:0007669"/>
    <property type="project" value="UniProtKB-SubCell"/>
</dbReference>
<dbReference type="EMBL" id="HBIM01019054">
    <property type="protein sequence ID" value="CAE0417611.1"/>
    <property type="molecule type" value="Transcribed_RNA"/>
</dbReference>
<feature type="transmembrane region" description="Helical" evidence="5">
    <location>
        <begin position="80"/>
        <end position="100"/>
    </location>
</feature>
<dbReference type="PANTHER" id="PTHR43461:SF1">
    <property type="entry name" value="TRANSMEMBRANE PROTEIN 256"/>
    <property type="match status" value="1"/>
</dbReference>
<gene>
    <name evidence="6" type="ORF">ACOF00016_LOCUS14517</name>
</gene>
<comment type="subcellular location">
    <subcellularLocation>
        <location evidence="1">Membrane</location>
        <topology evidence="1">Multi-pass membrane protein</topology>
    </subcellularLocation>
</comment>